<evidence type="ECO:0000313" key="2">
    <source>
        <dbReference type="EnsemblPlants" id="PAC:32948126.CDS.1"/>
    </source>
</evidence>
<proteinExistence type="predicted"/>
<dbReference type="Gramene" id="Pp3c20_7600V3.2">
    <property type="protein sequence ID" value="PAC:32948127.CDS.1"/>
    <property type="gene ID" value="Pp3c20_7600"/>
</dbReference>
<evidence type="ECO:0000313" key="1">
    <source>
        <dbReference type="EMBL" id="PNR32914.1"/>
    </source>
</evidence>
<dbReference type="Gramene" id="Pp3c20_7600V3.1">
    <property type="protein sequence ID" value="PAC:32948126.CDS.1"/>
    <property type="gene ID" value="Pp3c20_7600"/>
</dbReference>
<reference evidence="1 3" key="2">
    <citation type="journal article" date="2018" name="Plant J.">
        <title>The Physcomitrella patens chromosome-scale assembly reveals moss genome structure and evolution.</title>
        <authorList>
            <person name="Lang D."/>
            <person name="Ullrich K.K."/>
            <person name="Murat F."/>
            <person name="Fuchs J."/>
            <person name="Jenkins J."/>
            <person name="Haas F.B."/>
            <person name="Piednoel M."/>
            <person name="Gundlach H."/>
            <person name="Van Bel M."/>
            <person name="Meyberg R."/>
            <person name="Vives C."/>
            <person name="Morata J."/>
            <person name="Symeonidi A."/>
            <person name="Hiss M."/>
            <person name="Muchero W."/>
            <person name="Kamisugi Y."/>
            <person name="Saleh O."/>
            <person name="Blanc G."/>
            <person name="Decker E.L."/>
            <person name="van Gessel N."/>
            <person name="Grimwood J."/>
            <person name="Hayes R.D."/>
            <person name="Graham S.W."/>
            <person name="Gunter L.E."/>
            <person name="McDaniel S.F."/>
            <person name="Hoernstein S.N.W."/>
            <person name="Larsson A."/>
            <person name="Li F.W."/>
            <person name="Perroud P.F."/>
            <person name="Phillips J."/>
            <person name="Ranjan P."/>
            <person name="Rokshar D.S."/>
            <person name="Rothfels C.J."/>
            <person name="Schneider L."/>
            <person name="Shu S."/>
            <person name="Stevenson D.W."/>
            <person name="Thummler F."/>
            <person name="Tillich M."/>
            <person name="Villarreal Aguilar J.C."/>
            <person name="Widiez T."/>
            <person name="Wong G.K."/>
            <person name="Wymore A."/>
            <person name="Zhang Y."/>
            <person name="Zimmer A.D."/>
            <person name="Quatrano R.S."/>
            <person name="Mayer K.F.X."/>
            <person name="Goodstein D."/>
            <person name="Casacuberta J.M."/>
            <person name="Vandepoele K."/>
            <person name="Reski R."/>
            <person name="Cuming A.C."/>
            <person name="Tuskan G.A."/>
            <person name="Maumus F."/>
            <person name="Salse J."/>
            <person name="Schmutz J."/>
            <person name="Rensing S.A."/>
        </authorList>
    </citation>
    <scope>NUCLEOTIDE SEQUENCE [LARGE SCALE GENOMIC DNA]</scope>
    <source>
        <strain evidence="2 3">cv. Gransden 2004</strain>
    </source>
</reference>
<dbReference type="EMBL" id="ABEU02000020">
    <property type="protein sequence ID" value="PNR32914.1"/>
    <property type="molecule type" value="Genomic_DNA"/>
</dbReference>
<reference evidence="2" key="3">
    <citation type="submission" date="2020-12" db="UniProtKB">
        <authorList>
            <consortium name="EnsemblPlants"/>
        </authorList>
    </citation>
    <scope>IDENTIFICATION</scope>
</reference>
<gene>
    <name evidence="1" type="ORF">PHYPA_024857</name>
</gene>
<evidence type="ECO:0000313" key="3">
    <source>
        <dbReference type="Proteomes" id="UP000006727"/>
    </source>
</evidence>
<dbReference type="Proteomes" id="UP000006727">
    <property type="component" value="Chromosome 20"/>
</dbReference>
<protein>
    <submittedName>
        <fullName evidence="1 2">Uncharacterized protein</fullName>
    </submittedName>
</protein>
<organism evidence="1">
    <name type="scientific">Physcomitrium patens</name>
    <name type="common">Spreading-leaved earth moss</name>
    <name type="synonym">Physcomitrella patens</name>
    <dbReference type="NCBI Taxonomy" id="3218"/>
    <lineage>
        <taxon>Eukaryota</taxon>
        <taxon>Viridiplantae</taxon>
        <taxon>Streptophyta</taxon>
        <taxon>Embryophyta</taxon>
        <taxon>Bryophyta</taxon>
        <taxon>Bryophytina</taxon>
        <taxon>Bryopsida</taxon>
        <taxon>Funariidae</taxon>
        <taxon>Funariales</taxon>
        <taxon>Funariaceae</taxon>
        <taxon>Physcomitrium</taxon>
    </lineage>
</organism>
<reference evidence="1 3" key="1">
    <citation type="journal article" date="2008" name="Science">
        <title>The Physcomitrella genome reveals evolutionary insights into the conquest of land by plants.</title>
        <authorList>
            <person name="Rensing S."/>
            <person name="Lang D."/>
            <person name="Zimmer A."/>
            <person name="Terry A."/>
            <person name="Salamov A."/>
            <person name="Shapiro H."/>
            <person name="Nishiyama T."/>
            <person name="Perroud P.-F."/>
            <person name="Lindquist E."/>
            <person name="Kamisugi Y."/>
            <person name="Tanahashi T."/>
            <person name="Sakakibara K."/>
            <person name="Fujita T."/>
            <person name="Oishi K."/>
            <person name="Shin-I T."/>
            <person name="Kuroki Y."/>
            <person name="Toyoda A."/>
            <person name="Suzuki Y."/>
            <person name="Hashimoto A."/>
            <person name="Yamaguchi K."/>
            <person name="Sugano A."/>
            <person name="Kohara Y."/>
            <person name="Fujiyama A."/>
            <person name="Anterola A."/>
            <person name="Aoki S."/>
            <person name="Ashton N."/>
            <person name="Barbazuk W.B."/>
            <person name="Barker E."/>
            <person name="Bennetzen J."/>
            <person name="Bezanilla M."/>
            <person name="Blankenship R."/>
            <person name="Cho S.H."/>
            <person name="Dutcher S."/>
            <person name="Estelle M."/>
            <person name="Fawcett J.A."/>
            <person name="Gundlach H."/>
            <person name="Hanada K."/>
            <person name="Heyl A."/>
            <person name="Hicks K.A."/>
            <person name="Hugh J."/>
            <person name="Lohr M."/>
            <person name="Mayer K."/>
            <person name="Melkozernov A."/>
            <person name="Murata T."/>
            <person name="Nelson D."/>
            <person name="Pils B."/>
            <person name="Prigge M."/>
            <person name="Reiss B."/>
            <person name="Renner T."/>
            <person name="Rombauts S."/>
            <person name="Rushton P."/>
            <person name="Sanderfoot A."/>
            <person name="Schween G."/>
            <person name="Shiu S.-H."/>
            <person name="Stueber K."/>
            <person name="Theodoulou F.L."/>
            <person name="Tu H."/>
            <person name="Van de Peer Y."/>
            <person name="Verrier P.J."/>
            <person name="Waters E."/>
            <person name="Wood A."/>
            <person name="Yang L."/>
            <person name="Cove D."/>
            <person name="Cuming A."/>
            <person name="Hasebe M."/>
            <person name="Lucas S."/>
            <person name="Mishler D.B."/>
            <person name="Reski R."/>
            <person name="Grigoriev I."/>
            <person name="Quatrano R.S."/>
            <person name="Boore J.L."/>
        </authorList>
    </citation>
    <scope>NUCLEOTIDE SEQUENCE [LARGE SCALE GENOMIC DNA]</scope>
    <source>
        <strain evidence="2 3">cv. Gransden 2004</strain>
    </source>
</reference>
<accession>A0A2K1IUG4</accession>
<dbReference type="EnsemblPlants" id="Pp3c20_7600V3.2">
    <property type="protein sequence ID" value="PAC:32948127.CDS.1"/>
    <property type="gene ID" value="Pp3c20_7600"/>
</dbReference>
<name>A0A2K1IUG4_PHYPA</name>
<sequence length="59" mass="6856">MDVSFLQKVQLYLKNDFSKIARFRTIHLVVIIRKDPSLGLVLLEIHNLKSLLTLSNSIY</sequence>
<dbReference type="AlphaFoldDB" id="A0A2K1IUG4"/>
<dbReference type="EnsemblPlants" id="Pp3c20_7600V3.1">
    <property type="protein sequence ID" value="PAC:32948126.CDS.1"/>
    <property type="gene ID" value="Pp3c20_7600"/>
</dbReference>
<keyword evidence="3" id="KW-1185">Reference proteome</keyword>
<dbReference type="InParanoid" id="A0A2K1IUG4"/>